<comment type="caution">
    <text evidence="1">The sequence shown here is derived from an EMBL/GenBank/DDBJ whole genome shotgun (WGS) entry which is preliminary data.</text>
</comment>
<name>A0A558D0L7_9GAMM</name>
<protein>
    <submittedName>
        <fullName evidence="1">Uncharacterized protein</fullName>
    </submittedName>
</protein>
<evidence type="ECO:0000313" key="1">
    <source>
        <dbReference type="EMBL" id="TVT54561.1"/>
    </source>
</evidence>
<gene>
    <name evidence="1" type="ORF">FHK82_10230</name>
</gene>
<sequence length="341" mass="39315">MPITDCYWYYSILILFKAKQHLMLSIATKSHLTFYAALLLVTFSLQQGLAGTAVNGQIKPQSAFNKLALKISSGDTLERYDFVSIALNELILAYQKSYQESSNEQPAEQHAQLKLARWRRGLGAFIDQLSELQNNMEFDDQIDIIVQESIPITLYINNNPVVLSGPEIVKASQIEQNITNRYCRLHDCSRYNDIPSKESIIPQKIARGRWQINHKRDTRYETPDGLVFMFHTLDEREQKQKFCETVANDLRLFVSQIKRAQHAGYQIEWEAVSVATLHDGKTGHVIINSSGDYLTMDFKLLNRYLLLDKNLLSWIKKTVTGEQPYAYISDTDKLWLQTKQQ</sequence>
<dbReference type="AlphaFoldDB" id="A0A558D0L7"/>
<proteinExistence type="predicted"/>
<evidence type="ECO:0000313" key="2">
    <source>
        <dbReference type="Proteomes" id="UP000317355"/>
    </source>
</evidence>
<organism evidence="1 2">
    <name type="scientific">Sedimenticola thiotaurini</name>
    <dbReference type="NCBI Taxonomy" id="1543721"/>
    <lineage>
        <taxon>Bacteria</taxon>
        <taxon>Pseudomonadati</taxon>
        <taxon>Pseudomonadota</taxon>
        <taxon>Gammaproteobacteria</taxon>
        <taxon>Chromatiales</taxon>
        <taxon>Sedimenticolaceae</taxon>
        <taxon>Sedimenticola</taxon>
    </lineage>
</organism>
<accession>A0A558D0L7</accession>
<reference evidence="1 2" key="1">
    <citation type="submission" date="2019-07" db="EMBL/GenBank/DDBJ databases">
        <title>The pathways for chlorine oxyanion respiration interact through the shared metabolite chlorate.</title>
        <authorList>
            <person name="Barnum T.P."/>
            <person name="Cheng Y."/>
            <person name="Hill K.A."/>
            <person name="Lucas L.N."/>
            <person name="Carlson H.K."/>
            <person name="Coates J.D."/>
        </authorList>
    </citation>
    <scope>NUCLEOTIDE SEQUENCE [LARGE SCALE GENOMIC DNA]</scope>
    <source>
        <strain evidence="1">BK-3</strain>
    </source>
</reference>
<dbReference type="Proteomes" id="UP000317355">
    <property type="component" value="Unassembled WGS sequence"/>
</dbReference>
<dbReference type="EMBL" id="VMRY01000041">
    <property type="protein sequence ID" value="TVT54561.1"/>
    <property type="molecule type" value="Genomic_DNA"/>
</dbReference>